<protein>
    <submittedName>
        <fullName evidence="1">Uncharacterized protein</fullName>
    </submittedName>
</protein>
<gene>
    <name evidence="1" type="ORF">L3Q82_016826</name>
</gene>
<evidence type="ECO:0000313" key="1">
    <source>
        <dbReference type="EMBL" id="KAI3376344.1"/>
    </source>
</evidence>
<evidence type="ECO:0000313" key="2">
    <source>
        <dbReference type="Proteomes" id="UP000831701"/>
    </source>
</evidence>
<sequence length="140" mass="15714">MSPGAEFEEGLIQQLAPKDRFLTWVFLECGAPWVTQTKSQVELQAAVLATSCLAWRRSAEPDGCSCNAQPDCMSSALKWLTERERERKRRERGIEANMAAKGLVCAHVHDKTESRCLADEAGRTFKQASRSPREMAKKNE</sequence>
<reference evidence="1" key="1">
    <citation type="submission" date="2022-04" db="EMBL/GenBank/DDBJ databases">
        <title>Jade perch genome.</title>
        <authorList>
            <person name="Chao B."/>
        </authorList>
    </citation>
    <scope>NUCLEOTIDE SEQUENCE</scope>
    <source>
        <strain evidence="1">CB-2022</strain>
    </source>
</reference>
<comment type="caution">
    <text evidence="1">The sequence shown here is derived from an EMBL/GenBank/DDBJ whole genome shotgun (WGS) entry which is preliminary data.</text>
</comment>
<organism evidence="1 2">
    <name type="scientific">Scortum barcoo</name>
    <name type="common">barcoo grunter</name>
    <dbReference type="NCBI Taxonomy" id="214431"/>
    <lineage>
        <taxon>Eukaryota</taxon>
        <taxon>Metazoa</taxon>
        <taxon>Chordata</taxon>
        <taxon>Craniata</taxon>
        <taxon>Vertebrata</taxon>
        <taxon>Euteleostomi</taxon>
        <taxon>Actinopterygii</taxon>
        <taxon>Neopterygii</taxon>
        <taxon>Teleostei</taxon>
        <taxon>Neoteleostei</taxon>
        <taxon>Acanthomorphata</taxon>
        <taxon>Eupercaria</taxon>
        <taxon>Centrarchiformes</taxon>
        <taxon>Terapontoidei</taxon>
        <taxon>Terapontidae</taxon>
        <taxon>Scortum</taxon>
    </lineage>
</organism>
<accession>A0ACB8X9B1</accession>
<proteinExistence type="predicted"/>
<keyword evidence="2" id="KW-1185">Reference proteome</keyword>
<dbReference type="Proteomes" id="UP000831701">
    <property type="component" value="Chromosome 2"/>
</dbReference>
<dbReference type="EMBL" id="CM041532">
    <property type="protein sequence ID" value="KAI3376344.1"/>
    <property type="molecule type" value="Genomic_DNA"/>
</dbReference>
<name>A0ACB8X9B1_9TELE</name>